<evidence type="ECO:0000313" key="2">
    <source>
        <dbReference type="EMBL" id="MBU2711653.1"/>
    </source>
</evidence>
<keyword evidence="3" id="KW-1185">Reference proteome</keyword>
<organism evidence="2 3">
    <name type="scientific">Zooshikella harenae</name>
    <dbReference type="NCBI Taxonomy" id="2827238"/>
    <lineage>
        <taxon>Bacteria</taxon>
        <taxon>Pseudomonadati</taxon>
        <taxon>Pseudomonadota</taxon>
        <taxon>Gammaproteobacteria</taxon>
        <taxon>Oceanospirillales</taxon>
        <taxon>Zooshikellaceae</taxon>
        <taxon>Zooshikella</taxon>
    </lineage>
</organism>
<dbReference type="NCBIfam" id="TIGR03170">
    <property type="entry name" value="flgA_cterm"/>
    <property type="match status" value="1"/>
</dbReference>
<keyword evidence="2" id="KW-0966">Cell projection</keyword>
<keyword evidence="2" id="KW-0969">Cilium</keyword>
<feature type="domain" description="Flagella basal body P-ring formation protein FlgA SAF" evidence="1">
    <location>
        <begin position="209"/>
        <end position="320"/>
    </location>
</feature>
<dbReference type="RefSeq" id="WP_215819812.1">
    <property type="nucleotide sequence ID" value="NZ_JAGSOY010000023.1"/>
</dbReference>
<dbReference type="Proteomes" id="UP000690515">
    <property type="component" value="Unassembled WGS sequence"/>
</dbReference>
<dbReference type="EMBL" id="JAGSOY010000023">
    <property type="protein sequence ID" value="MBU2711653.1"/>
    <property type="molecule type" value="Genomic_DNA"/>
</dbReference>
<protein>
    <submittedName>
        <fullName evidence="2">Flagellar basal body P-ring formation protein FlgA</fullName>
    </submittedName>
</protein>
<gene>
    <name evidence="2" type="primary">flgA</name>
    <name evidence="2" type="ORF">KCG35_11340</name>
</gene>
<accession>A0ABS5ZC70</accession>
<dbReference type="Gene3D" id="2.30.30.760">
    <property type="match status" value="1"/>
</dbReference>
<comment type="caution">
    <text evidence="2">The sequence shown here is derived from an EMBL/GenBank/DDBJ whole genome shotgun (WGS) entry which is preliminary data.</text>
</comment>
<proteinExistence type="predicted"/>
<name>A0ABS5ZC70_9GAMM</name>
<dbReference type="Pfam" id="PF13144">
    <property type="entry name" value="ChapFlgA"/>
    <property type="match status" value="1"/>
</dbReference>
<evidence type="ECO:0000259" key="1">
    <source>
        <dbReference type="Pfam" id="PF13144"/>
    </source>
</evidence>
<dbReference type="InterPro" id="IPR039246">
    <property type="entry name" value="Flagellar_FlgA"/>
</dbReference>
<dbReference type="InterPro" id="IPR017585">
    <property type="entry name" value="SAF_FlgA"/>
</dbReference>
<evidence type="ECO:0000313" key="3">
    <source>
        <dbReference type="Proteomes" id="UP000690515"/>
    </source>
</evidence>
<dbReference type="PANTHER" id="PTHR36307">
    <property type="entry name" value="FLAGELLA BASAL BODY P-RING FORMATION PROTEIN FLGA"/>
    <property type="match status" value="1"/>
</dbReference>
<keyword evidence="2" id="KW-0282">Flagellum</keyword>
<reference evidence="2 3" key="1">
    <citation type="submission" date="2021-04" db="EMBL/GenBank/DDBJ databases">
        <authorList>
            <person name="Pira H."/>
            <person name="Risdian C."/>
            <person name="Wink J."/>
        </authorList>
    </citation>
    <scope>NUCLEOTIDE SEQUENCE [LARGE SCALE GENOMIC DNA]</scope>
    <source>
        <strain evidence="2 3">WH53</strain>
    </source>
</reference>
<dbReference type="PANTHER" id="PTHR36307:SF1">
    <property type="entry name" value="FLAGELLA BASAL BODY P-RING FORMATION PROTEIN FLGA"/>
    <property type="match status" value="1"/>
</dbReference>
<sequence>MLKNKLLSAIIINLLILPILSIEALGGTILELPPAVTVQDSNPVLGKIVKLISTTESPQKITKALNQKIILGLKPADYKVLTKTLLERNLTIVLNEFHIRGFDSVKVTREGYIVPVKKLLTQAKHFLNLQLAPLAEEVIIKAISDIPEVYINEQHYNLSFKRNSVSQFLKRTCVWITVKTKTNIRTVPIWFDVTLKQHAWILSQSQQANSHFHHSQVTSQLIDIAKYPITKLVKNPQKLKHRYKRNLPTGTVLLATHIEELPAVEKNAVVIAQATHNGITIKTQVKALQDGNINQRIKLQSLSSGEFFYGIVTNTNMIHVTN</sequence>